<accession>A0A9X9LN47</accession>
<reference evidence="1 2" key="1">
    <citation type="submission" date="2018-10" db="EMBL/GenBank/DDBJ databases">
        <authorList>
            <person name="Ekblom R."/>
            <person name="Jareborg N."/>
        </authorList>
    </citation>
    <scope>NUCLEOTIDE SEQUENCE [LARGE SCALE GENOMIC DNA]</scope>
    <source>
        <tissue evidence="1">Muscle</tissue>
    </source>
</reference>
<name>A0A9X9LN47_GULGU</name>
<keyword evidence="2" id="KW-1185">Reference proteome</keyword>
<dbReference type="AlphaFoldDB" id="A0A9X9LN47"/>
<gene>
    <name evidence="1" type="ORF">BN2614_LOCUS1</name>
</gene>
<protein>
    <submittedName>
        <fullName evidence="1">Uncharacterized protein</fullName>
    </submittedName>
</protein>
<sequence>MSELKQVCEVTMWGGAWMSRLKKEDLCGVKLTVWEYQLPHFLKPRHGPESC</sequence>
<comment type="caution">
    <text evidence="1">The sequence shown here is derived from an EMBL/GenBank/DDBJ whole genome shotgun (WGS) entry which is preliminary data.</text>
</comment>
<evidence type="ECO:0000313" key="1">
    <source>
        <dbReference type="EMBL" id="VCW77425.1"/>
    </source>
</evidence>
<dbReference type="Proteomes" id="UP000269945">
    <property type="component" value="Unassembled WGS sequence"/>
</dbReference>
<dbReference type="EMBL" id="CYRY02008790">
    <property type="protein sequence ID" value="VCW77425.1"/>
    <property type="molecule type" value="Genomic_DNA"/>
</dbReference>
<evidence type="ECO:0000313" key="2">
    <source>
        <dbReference type="Proteomes" id="UP000269945"/>
    </source>
</evidence>
<organism evidence="1 2">
    <name type="scientific">Gulo gulo</name>
    <name type="common">Wolverine</name>
    <name type="synonym">Gluton</name>
    <dbReference type="NCBI Taxonomy" id="48420"/>
    <lineage>
        <taxon>Eukaryota</taxon>
        <taxon>Metazoa</taxon>
        <taxon>Chordata</taxon>
        <taxon>Craniata</taxon>
        <taxon>Vertebrata</taxon>
        <taxon>Euteleostomi</taxon>
        <taxon>Mammalia</taxon>
        <taxon>Eutheria</taxon>
        <taxon>Laurasiatheria</taxon>
        <taxon>Carnivora</taxon>
        <taxon>Caniformia</taxon>
        <taxon>Musteloidea</taxon>
        <taxon>Mustelidae</taxon>
        <taxon>Guloninae</taxon>
        <taxon>Gulo</taxon>
    </lineage>
</organism>
<proteinExistence type="predicted"/>